<organism evidence="2 3">
    <name type="scientific">Coniophora puteana (strain RWD-64-598)</name>
    <name type="common">Brown rot fungus</name>
    <dbReference type="NCBI Taxonomy" id="741705"/>
    <lineage>
        <taxon>Eukaryota</taxon>
        <taxon>Fungi</taxon>
        <taxon>Dikarya</taxon>
        <taxon>Basidiomycota</taxon>
        <taxon>Agaricomycotina</taxon>
        <taxon>Agaricomycetes</taxon>
        <taxon>Agaricomycetidae</taxon>
        <taxon>Boletales</taxon>
        <taxon>Coniophorineae</taxon>
        <taxon>Coniophoraceae</taxon>
        <taxon>Coniophora</taxon>
    </lineage>
</organism>
<gene>
    <name evidence="2" type="ORF">CONPUDRAFT_82782</name>
</gene>
<dbReference type="OMA" id="TIVIMLC"/>
<evidence type="ECO:0000313" key="2">
    <source>
        <dbReference type="EMBL" id="EIW80633.1"/>
    </source>
</evidence>
<feature type="transmembrane region" description="Helical" evidence="1">
    <location>
        <begin position="76"/>
        <end position="96"/>
    </location>
</feature>
<keyword evidence="1" id="KW-0812">Transmembrane</keyword>
<evidence type="ECO:0000313" key="3">
    <source>
        <dbReference type="Proteomes" id="UP000053558"/>
    </source>
</evidence>
<reference evidence="3" key="1">
    <citation type="journal article" date="2012" name="Science">
        <title>The Paleozoic origin of enzymatic lignin decomposition reconstructed from 31 fungal genomes.</title>
        <authorList>
            <person name="Floudas D."/>
            <person name="Binder M."/>
            <person name="Riley R."/>
            <person name="Barry K."/>
            <person name="Blanchette R.A."/>
            <person name="Henrissat B."/>
            <person name="Martinez A.T."/>
            <person name="Otillar R."/>
            <person name="Spatafora J.W."/>
            <person name="Yadav J.S."/>
            <person name="Aerts A."/>
            <person name="Benoit I."/>
            <person name="Boyd A."/>
            <person name="Carlson A."/>
            <person name="Copeland A."/>
            <person name="Coutinho P.M."/>
            <person name="de Vries R.P."/>
            <person name="Ferreira P."/>
            <person name="Findley K."/>
            <person name="Foster B."/>
            <person name="Gaskell J."/>
            <person name="Glotzer D."/>
            <person name="Gorecki P."/>
            <person name="Heitman J."/>
            <person name="Hesse C."/>
            <person name="Hori C."/>
            <person name="Igarashi K."/>
            <person name="Jurgens J.A."/>
            <person name="Kallen N."/>
            <person name="Kersten P."/>
            <person name="Kohler A."/>
            <person name="Kuees U."/>
            <person name="Kumar T.K.A."/>
            <person name="Kuo A."/>
            <person name="LaButti K."/>
            <person name="Larrondo L.F."/>
            <person name="Lindquist E."/>
            <person name="Ling A."/>
            <person name="Lombard V."/>
            <person name="Lucas S."/>
            <person name="Lundell T."/>
            <person name="Martin R."/>
            <person name="McLaughlin D.J."/>
            <person name="Morgenstern I."/>
            <person name="Morin E."/>
            <person name="Murat C."/>
            <person name="Nagy L.G."/>
            <person name="Nolan M."/>
            <person name="Ohm R.A."/>
            <person name="Patyshakuliyeva A."/>
            <person name="Rokas A."/>
            <person name="Ruiz-Duenas F.J."/>
            <person name="Sabat G."/>
            <person name="Salamov A."/>
            <person name="Samejima M."/>
            <person name="Schmutz J."/>
            <person name="Slot J.C."/>
            <person name="St John F."/>
            <person name="Stenlid J."/>
            <person name="Sun H."/>
            <person name="Sun S."/>
            <person name="Syed K."/>
            <person name="Tsang A."/>
            <person name="Wiebenga A."/>
            <person name="Young D."/>
            <person name="Pisabarro A."/>
            <person name="Eastwood D.C."/>
            <person name="Martin F."/>
            <person name="Cullen D."/>
            <person name="Grigoriev I.V."/>
            <person name="Hibbett D.S."/>
        </authorList>
    </citation>
    <scope>NUCLEOTIDE SEQUENCE [LARGE SCALE GENOMIC DNA]</scope>
    <source>
        <strain evidence="3">RWD-64-598 SS2</strain>
    </source>
</reference>
<keyword evidence="1" id="KW-0472">Membrane</keyword>
<dbReference type="Proteomes" id="UP000053558">
    <property type="component" value="Unassembled WGS sequence"/>
</dbReference>
<feature type="transmembrane region" description="Helical" evidence="1">
    <location>
        <begin position="203"/>
        <end position="225"/>
    </location>
</feature>
<dbReference type="GeneID" id="19210472"/>
<protein>
    <recommendedName>
        <fullName evidence="4">G-protein coupled receptors family 1 profile domain-containing protein</fullName>
    </recommendedName>
</protein>
<dbReference type="AlphaFoldDB" id="A0A5M3MNE9"/>
<proteinExistence type="predicted"/>
<feature type="transmembrane region" description="Helical" evidence="1">
    <location>
        <begin position="161"/>
        <end position="183"/>
    </location>
</feature>
<name>A0A5M3MNE9_CONPW</name>
<feature type="transmembrane region" description="Helical" evidence="1">
    <location>
        <begin position="125"/>
        <end position="149"/>
    </location>
</feature>
<comment type="caution">
    <text evidence="2">The sequence shown here is derived from an EMBL/GenBank/DDBJ whole genome shotgun (WGS) entry which is preliminary data.</text>
</comment>
<evidence type="ECO:0008006" key="4">
    <source>
        <dbReference type="Google" id="ProtNLM"/>
    </source>
</evidence>
<dbReference type="EMBL" id="JH711579">
    <property type="protein sequence ID" value="EIW80633.1"/>
    <property type="molecule type" value="Genomic_DNA"/>
</dbReference>
<evidence type="ECO:0000256" key="1">
    <source>
        <dbReference type="SAM" id="Phobius"/>
    </source>
</evidence>
<dbReference type="KEGG" id="cput:CONPUDRAFT_82782"/>
<dbReference type="RefSeq" id="XP_007769538.1">
    <property type="nucleotide sequence ID" value="XM_007771348.1"/>
</dbReference>
<accession>A0A5M3MNE9</accession>
<keyword evidence="3" id="KW-1185">Reference proteome</keyword>
<keyword evidence="1" id="KW-1133">Transmembrane helix</keyword>
<sequence>MLTNPRGILVFPTLSTLDGPPGNPADMEANARFTASIEIIGSMTVGGTFYGFTTATAALCAHTLVQTRAHRSRRRLAFLLAYVGVLWALGTVLIGGTSRVWLETYVINAASALEYPYVRAPAEGAAALVVNTAYWVILMLTDGAMIWRFKVVWSGSRFYRYLMVSPVLLYLVIIIPGFCVYVLSDSRSAWGPPDNVNLRLISAVTLSSFCLNVYATALIAGRLFVYRRRFRANWGTYHPAPR</sequence>